<dbReference type="Proteomes" id="UP000188320">
    <property type="component" value="Unassembled WGS sequence"/>
</dbReference>
<comment type="caution">
    <text evidence="2">The sequence shown here is derived from an EMBL/GenBank/DDBJ whole genome shotgun (WGS) entry which is preliminary data.</text>
</comment>
<feature type="region of interest" description="Disordered" evidence="1">
    <location>
        <begin position="1"/>
        <end position="32"/>
    </location>
</feature>
<protein>
    <submittedName>
        <fullName evidence="2">Uncharacterized protein</fullName>
    </submittedName>
</protein>
<sequence>MIPEKNIPENKERRTNGRALSRSTKSAHPFYNDQHVSLPLGGKGYPTRFLSGLEQPNLLCYFLQHAVRYLHRVN</sequence>
<evidence type="ECO:0000256" key="1">
    <source>
        <dbReference type="SAM" id="MobiDB-lite"/>
    </source>
</evidence>
<accession>A0A1R1PP64</accession>
<gene>
    <name evidence="2" type="ORF">AX774_g3745</name>
</gene>
<reference evidence="3" key="1">
    <citation type="submission" date="2017-01" db="EMBL/GenBank/DDBJ databases">
        <authorList>
            <person name="Wang Y."/>
            <person name="White M."/>
            <person name="Kvist S."/>
            <person name="Moncalvo J.-M."/>
        </authorList>
    </citation>
    <scope>NUCLEOTIDE SEQUENCE [LARGE SCALE GENOMIC DNA]</scope>
    <source>
        <strain evidence="3">COL-18-3</strain>
    </source>
</reference>
<name>A0A1R1PP64_ZANCU</name>
<keyword evidence="3" id="KW-1185">Reference proteome</keyword>
<dbReference type="AlphaFoldDB" id="A0A1R1PP64"/>
<organism evidence="2 3">
    <name type="scientific">Zancudomyces culisetae</name>
    <name type="common">Gut fungus</name>
    <name type="synonym">Smittium culisetae</name>
    <dbReference type="NCBI Taxonomy" id="1213189"/>
    <lineage>
        <taxon>Eukaryota</taxon>
        <taxon>Fungi</taxon>
        <taxon>Fungi incertae sedis</taxon>
        <taxon>Zoopagomycota</taxon>
        <taxon>Kickxellomycotina</taxon>
        <taxon>Harpellomycetes</taxon>
        <taxon>Harpellales</taxon>
        <taxon>Legeriomycetaceae</taxon>
        <taxon>Zancudomyces</taxon>
    </lineage>
</organism>
<evidence type="ECO:0000313" key="3">
    <source>
        <dbReference type="Proteomes" id="UP000188320"/>
    </source>
</evidence>
<proteinExistence type="predicted"/>
<dbReference type="EMBL" id="LSSK01000601">
    <property type="protein sequence ID" value="OMH82776.1"/>
    <property type="molecule type" value="Genomic_DNA"/>
</dbReference>
<evidence type="ECO:0000313" key="2">
    <source>
        <dbReference type="EMBL" id="OMH82776.1"/>
    </source>
</evidence>
<feature type="compositionally biased region" description="Basic and acidic residues" evidence="1">
    <location>
        <begin position="1"/>
        <end position="15"/>
    </location>
</feature>